<name>A0A4Y2DG11_ARAVE</name>
<dbReference type="AlphaFoldDB" id="A0A4Y2DG11"/>
<dbReference type="Proteomes" id="UP000499080">
    <property type="component" value="Unassembled WGS sequence"/>
</dbReference>
<dbReference type="EMBL" id="BGPR01000354">
    <property type="protein sequence ID" value="GBM15067.1"/>
    <property type="molecule type" value="Genomic_DNA"/>
</dbReference>
<accession>A0A4Y2DG11</accession>
<evidence type="ECO:0000313" key="1">
    <source>
        <dbReference type="EMBL" id="GBM15067.1"/>
    </source>
</evidence>
<sequence>MSSLPPNESSAHQYSLRVYRQIQHWLRNKKRPEDWGWENTNSELQPVKTLKPPAPDSVLRKISCRKIQVINNDEDDDGEPIFQKILDHKPQINQDKVKRLGAYTDTTCMIIFMICRSYGLGLIESSQPFSMKWPSGVPWTMPKWCTLVHDHYMVYHLCCGKM</sequence>
<gene>
    <name evidence="1" type="ORF">AVEN_150085_1</name>
</gene>
<dbReference type="OrthoDB" id="8195485at2759"/>
<keyword evidence="2" id="KW-1185">Reference proteome</keyword>
<reference evidence="1 2" key="1">
    <citation type="journal article" date="2019" name="Sci. Rep.">
        <title>Orb-weaving spider Araneus ventricosus genome elucidates the spidroin gene catalogue.</title>
        <authorList>
            <person name="Kono N."/>
            <person name="Nakamura H."/>
            <person name="Ohtoshi R."/>
            <person name="Moran D.A.P."/>
            <person name="Shinohara A."/>
            <person name="Yoshida Y."/>
            <person name="Fujiwara M."/>
            <person name="Mori M."/>
            <person name="Tomita M."/>
            <person name="Arakawa K."/>
        </authorList>
    </citation>
    <scope>NUCLEOTIDE SEQUENCE [LARGE SCALE GENOMIC DNA]</scope>
</reference>
<protein>
    <submittedName>
        <fullName evidence="1">Uncharacterized protein</fullName>
    </submittedName>
</protein>
<evidence type="ECO:0000313" key="2">
    <source>
        <dbReference type="Proteomes" id="UP000499080"/>
    </source>
</evidence>
<organism evidence="1 2">
    <name type="scientific">Araneus ventricosus</name>
    <name type="common">Orbweaver spider</name>
    <name type="synonym">Epeira ventricosa</name>
    <dbReference type="NCBI Taxonomy" id="182803"/>
    <lineage>
        <taxon>Eukaryota</taxon>
        <taxon>Metazoa</taxon>
        <taxon>Ecdysozoa</taxon>
        <taxon>Arthropoda</taxon>
        <taxon>Chelicerata</taxon>
        <taxon>Arachnida</taxon>
        <taxon>Araneae</taxon>
        <taxon>Araneomorphae</taxon>
        <taxon>Entelegynae</taxon>
        <taxon>Araneoidea</taxon>
        <taxon>Araneidae</taxon>
        <taxon>Araneus</taxon>
    </lineage>
</organism>
<comment type="caution">
    <text evidence="1">The sequence shown here is derived from an EMBL/GenBank/DDBJ whole genome shotgun (WGS) entry which is preliminary data.</text>
</comment>
<proteinExistence type="predicted"/>